<keyword evidence="3 6" id="KW-0812">Transmembrane</keyword>
<dbReference type="InterPro" id="IPR020846">
    <property type="entry name" value="MFS_dom"/>
</dbReference>
<keyword evidence="5 6" id="KW-0472">Membrane</keyword>
<evidence type="ECO:0000256" key="5">
    <source>
        <dbReference type="ARBA" id="ARBA00023136"/>
    </source>
</evidence>
<dbReference type="PANTHER" id="PTHR43124:SF10">
    <property type="entry name" value="PURINE EFFLUX PUMP PBUE"/>
    <property type="match status" value="1"/>
</dbReference>
<name>A0A7W9CCK5_9MICO</name>
<sequence>MRGRALPGWLIALLGASFVLYTDDYVIAGVLPEIAADLRVSEAIAGQLVTVFSFTIAVAAPIAAIALARLPRRLLFMIAFIVFSIANALAALTPSYEALVLLRVVSALAAASATPSLFAFAASHAPEGRTGRYLAVVSLGVTGSITAGVPLGTWIGSAFGWRFTFAAMAVAGLAILVVLMLLLPRTARPDGHVGLVEQLRTLKRRAVVLGLLANCALMTGSMMMLTYLASYLAAVSGAGPDERAFAFALSGAAGMAGIWLGGVATDRWGPDRTLLFGVAVIVAAMTGLWSIWLARPVPIPVVLAVATVWGGMAFWNSPAIQTRLYALAGPVAPQALALNTSGTYLGVSIGAAVGGIALAGSGVGSLPLLAAAFAICALLLLGGARTVAARTA</sequence>
<feature type="transmembrane region" description="Helical" evidence="6">
    <location>
        <begin position="98"/>
        <end position="121"/>
    </location>
</feature>
<feature type="transmembrane region" description="Helical" evidence="6">
    <location>
        <begin position="244"/>
        <end position="262"/>
    </location>
</feature>
<evidence type="ECO:0000256" key="3">
    <source>
        <dbReference type="ARBA" id="ARBA00022692"/>
    </source>
</evidence>
<feature type="transmembrane region" description="Helical" evidence="6">
    <location>
        <begin position="74"/>
        <end position="92"/>
    </location>
</feature>
<dbReference type="SUPFAM" id="SSF103473">
    <property type="entry name" value="MFS general substrate transporter"/>
    <property type="match status" value="1"/>
</dbReference>
<dbReference type="Pfam" id="PF07690">
    <property type="entry name" value="MFS_1"/>
    <property type="match status" value="1"/>
</dbReference>
<feature type="domain" description="Major facilitator superfamily (MFS) profile" evidence="7">
    <location>
        <begin position="9"/>
        <end position="392"/>
    </location>
</feature>
<dbReference type="CDD" id="cd17324">
    <property type="entry name" value="MFS_NepI_like"/>
    <property type="match status" value="1"/>
</dbReference>
<keyword evidence="9" id="KW-1185">Reference proteome</keyword>
<feature type="transmembrane region" description="Helical" evidence="6">
    <location>
        <begin position="366"/>
        <end position="388"/>
    </location>
</feature>
<dbReference type="AlphaFoldDB" id="A0A7W9CCK5"/>
<protein>
    <submittedName>
        <fullName evidence="8">Putative MFS family arabinose efflux permease</fullName>
    </submittedName>
</protein>
<dbReference type="PANTHER" id="PTHR43124">
    <property type="entry name" value="PURINE EFFLUX PUMP PBUE"/>
    <property type="match status" value="1"/>
</dbReference>
<feature type="transmembrane region" description="Helical" evidence="6">
    <location>
        <begin position="207"/>
        <end position="232"/>
    </location>
</feature>
<dbReference type="Proteomes" id="UP000517712">
    <property type="component" value="Unassembled WGS sequence"/>
</dbReference>
<evidence type="ECO:0000256" key="4">
    <source>
        <dbReference type="ARBA" id="ARBA00022989"/>
    </source>
</evidence>
<evidence type="ECO:0000313" key="9">
    <source>
        <dbReference type="Proteomes" id="UP000517712"/>
    </source>
</evidence>
<evidence type="ECO:0000256" key="6">
    <source>
        <dbReference type="SAM" id="Phobius"/>
    </source>
</evidence>
<feature type="transmembrane region" description="Helical" evidence="6">
    <location>
        <begin position="298"/>
        <end position="315"/>
    </location>
</feature>
<dbReference type="PROSITE" id="PS50850">
    <property type="entry name" value="MFS"/>
    <property type="match status" value="1"/>
</dbReference>
<dbReference type="Gene3D" id="1.20.1250.20">
    <property type="entry name" value="MFS general substrate transporter like domains"/>
    <property type="match status" value="2"/>
</dbReference>
<organism evidence="8 9">
    <name type="scientific">Microbacterium ginsengiterrae</name>
    <dbReference type="NCBI Taxonomy" id="546115"/>
    <lineage>
        <taxon>Bacteria</taxon>
        <taxon>Bacillati</taxon>
        <taxon>Actinomycetota</taxon>
        <taxon>Actinomycetes</taxon>
        <taxon>Micrococcales</taxon>
        <taxon>Microbacteriaceae</taxon>
        <taxon>Microbacterium</taxon>
    </lineage>
</organism>
<dbReference type="GO" id="GO:0005886">
    <property type="term" value="C:plasma membrane"/>
    <property type="evidence" value="ECO:0007669"/>
    <property type="project" value="UniProtKB-SubCell"/>
</dbReference>
<dbReference type="InterPro" id="IPR011701">
    <property type="entry name" value="MFS"/>
</dbReference>
<dbReference type="GO" id="GO:0022857">
    <property type="term" value="F:transmembrane transporter activity"/>
    <property type="evidence" value="ECO:0007669"/>
    <property type="project" value="InterPro"/>
</dbReference>
<feature type="transmembrane region" description="Helical" evidence="6">
    <location>
        <begin position="274"/>
        <end position="292"/>
    </location>
</feature>
<dbReference type="RefSeq" id="WP_184282864.1">
    <property type="nucleotide sequence ID" value="NZ_BAAAPG010000001.1"/>
</dbReference>
<dbReference type="InterPro" id="IPR036259">
    <property type="entry name" value="MFS_trans_sf"/>
</dbReference>
<dbReference type="EMBL" id="JACHMU010000001">
    <property type="protein sequence ID" value="MBB5743120.1"/>
    <property type="molecule type" value="Genomic_DNA"/>
</dbReference>
<feature type="transmembrane region" description="Helical" evidence="6">
    <location>
        <begin position="133"/>
        <end position="155"/>
    </location>
</feature>
<evidence type="ECO:0000259" key="7">
    <source>
        <dbReference type="PROSITE" id="PS50850"/>
    </source>
</evidence>
<evidence type="ECO:0000256" key="2">
    <source>
        <dbReference type="ARBA" id="ARBA00022475"/>
    </source>
</evidence>
<comment type="caution">
    <text evidence="8">The sequence shown here is derived from an EMBL/GenBank/DDBJ whole genome shotgun (WGS) entry which is preliminary data.</text>
</comment>
<evidence type="ECO:0000256" key="1">
    <source>
        <dbReference type="ARBA" id="ARBA00004651"/>
    </source>
</evidence>
<reference evidence="8 9" key="1">
    <citation type="submission" date="2020-08" db="EMBL/GenBank/DDBJ databases">
        <title>Sequencing the genomes of 1000 actinobacteria strains.</title>
        <authorList>
            <person name="Klenk H.-P."/>
        </authorList>
    </citation>
    <scope>NUCLEOTIDE SEQUENCE [LARGE SCALE GENOMIC DNA]</scope>
    <source>
        <strain evidence="8 9">DSM 24823</strain>
    </source>
</reference>
<dbReference type="InterPro" id="IPR050189">
    <property type="entry name" value="MFS_Efflux_Transporters"/>
</dbReference>
<proteinExistence type="predicted"/>
<evidence type="ECO:0000313" key="8">
    <source>
        <dbReference type="EMBL" id="MBB5743120.1"/>
    </source>
</evidence>
<keyword evidence="4 6" id="KW-1133">Transmembrane helix</keyword>
<feature type="transmembrane region" description="Helical" evidence="6">
    <location>
        <begin position="44"/>
        <end position="67"/>
    </location>
</feature>
<accession>A0A7W9CCK5</accession>
<gene>
    <name evidence="8" type="ORF">HD600_001617</name>
</gene>
<feature type="transmembrane region" description="Helical" evidence="6">
    <location>
        <begin position="336"/>
        <end position="360"/>
    </location>
</feature>
<comment type="subcellular location">
    <subcellularLocation>
        <location evidence="1">Cell membrane</location>
        <topology evidence="1">Multi-pass membrane protein</topology>
    </subcellularLocation>
</comment>
<feature type="transmembrane region" description="Helical" evidence="6">
    <location>
        <begin position="161"/>
        <end position="183"/>
    </location>
</feature>
<keyword evidence="2" id="KW-1003">Cell membrane</keyword>